<organism evidence="22 23">
    <name type="scientific">Thiobaca trueperi</name>
    <dbReference type="NCBI Taxonomy" id="127458"/>
    <lineage>
        <taxon>Bacteria</taxon>
        <taxon>Pseudomonadati</taxon>
        <taxon>Pseudomonadota</taxon>
        <taxon>Gammaproteobacteria</taxon>
        <taxon>Chromatiales</taxon>
        <taxon>Chromatiaceae</taxon>
        <taxon>Thiobaca</taxon>
    </lineage>
</organism>
<feature type="domain" description="PAS" evidence="19">
    <location>
        <begin position="363"/>
        <end position="433"/>
    </location>
</feature>
<evidence type="ECO:0000256" key="7">
    <source>
        <dbReference type="ARBA" id="ARBA00022679"/>
    </source>
</evidence>
<feature type="domain" description="PAC" evidence="20">
    <location>
        <begin position="186"/>
        <end position="238"/>
    </location>
</feature>
<dbReference type="PROSITE" id="PS50894">
    <property type="entry name" value="HPT"/>
    <property type="match status" value="1"/>
</dbReference>
<feature type="domain" description="Response regulatory" evidence="18">
    <location>
        <begin position="903"/>
        <end position="1019"/>
    </location>
</feature>
<dbReference type="InterPro" id="IPR000700">
    <property type="entry name" value="PAS-assoc_C"/>
</dbReference>
<dbReference type="CDD" id="cd00082">
    <property type="entry name" value="HisKA"/>
    <property type="match status" value="1"/>
</dbReference>
<keyword evidence="10" id="KW-0547">Nucleotide-binding</keyword>
<dbReference type="PANTHER" id="PTHR43047:SF64">
    <property type="entry name" value="HISTIDINE KINASE CONTAINING CHEY-HOMOLOGOUS RECEIVER DOMAIN AND PAS DOMAIN-RELATED"/>
    <property type="match status" value="1"/>
</dbReference>
<dbReference type="InterPro" id="IPR001610">
    <property type="entry name" value="PAC"/>
</dbReference>
<dbReference type="EMBL" id="SMAO01000004">
    <property type="protein sequence ID" value="TCT21564.1"/>
    <property type="molecule type" value="Genomic_DNA"/>
</dbReference>
<dbReference type="InterPro" id="IPR036641">
    <property type="entry name" value="HPT_dom_sf"/>
</dbReference>
<dbReference type="GO" id="GO:0000155">
    <property type="term" value="F:phosphorelay sensor kinase activity"/>
    <property type="evidence" value="ECO:0007669"/>
    <property type="project" value="InterPro"/>
</dbReference>
<feature type="transmembrane region" description="Helical" evidence="16">
    <location>
        <begin position="86"/>
        <end position="106"/>
    </location>
</feature>
<dbReference type="CDD" id="cd17546">
    <property type="entry name" value="REC_hyHK_CKI1_RcsC-like"/>
    <property type="match status" value="1"/>
</dbReference>
<feature type="domain" description="Histidine kinase" evidence="17">
    <location>
        <begin position="654"/>
        <end position="874"/>
    </location>
</feature>
<dbReference type="SUPFAM" id="SSF52172">
    <property type="entry name" value="CheY-like"/>
    <property type="match status" value="1"/>
</dbReference>
<keyword evidence="8 16" id="KW-0812">Transmembrane</keyword>
<dbReference type="CDD" id="cd00130">
    <property type="entry name" value="PAS"/>
    <property type="match status" value="4"/>
</dbReference>
<accession>A0A4R3MYU0</accession>
<dbReference type="SMART" id="SM00388">
    <property type="entry name" value="HisKA"/>
    <property type="match status" value="1"/>
</dbReference>
<dbReference type="InterPro" id="IPR001789">
    <property type="entry name" value="Sig_transdc_resp-reg_receiver"/>
</dbReference>
<evidence type="ECO:0000259" key="18">
    <source>
        <dbReference type="PROSITE" id="PS50110"/>
    </source>
</evidence>
<dbReference type="Pfam" id="PF02518">
    <property type="entry name" value="HATPase_c"/>
    <property type="match status" value="1"/>
</dbReference>
<dbReference type="EC" id="2.7.13.3" evidence="3"/>
<keyword evidence="13 16" id="KW-0472">Membrane</keyword>
<evidence type="ECO:0000256" key="6">
    <source>
        <dbReference type="ARBA" id="ARBA00022553"/>
    </source>
</evidence>
<feature type="domain" description="PAC" evidence="20">
    <location>
        <begin position="584"/>
        <end position="636"/>
    </location>
</feature>
<gene>
    <name evidence="22" type="ORF">EDC35_104424</name>
</gene>
<evidence type="ECO:0000256" key="14">
    <source>
        <dbReference type="PROSITE-ProRule" id="PRU00110"/>
    </source>
</evidence>
<keyword evidence="5" id="KW-0997">Cell inner membrane</keyword>
<evidence type="ECO:0000313" key="22">
    <source>
        <dbReference type="EMBL" id="TCT21564.1"/>
    </source>
</evidence>
<name>A0A4R3MYU0_9GAMM</name>
<comment type="subcellular location">
    <subcellularLocation>
        <location evidence="2">Cell inner membrane</location>
        <topology evidence="2">Multi-pass membrane protein</topology>
    </subcellularLocation>
</comment>
<dbReference type="SUPFAM" id="SSF55874">
    <property type="entry name" value="ATPase domain of HSP90 chaperone/DNA topoisomerase II/histidine kinase"/>
    <property type="match status" value="1"/>
</dbReference>
<dbReference type="Pfam" id="PF08448">
    <property type="entry name" value="PAS_4"/>
    <property type="match status" value="3"/>
</dbReference>
<evidence type="ECO:0000313" key="23">
    <source>
        <dbReference type="Proteomes" id="UP000295717"/>
    </source>
</evidence>
<evidence type="ECO:0000256" key="13">
    <source>
        <dbReference type="ARBA" id="ARBA00023136"/>
    </source>
</evidence>
<evidence type="ECO:0000256" key="8">
    <source>
        <dbReference type="ARBA" id="ARBA00022692"/>
    </source>
</evidence>
<dbReference type="Proteomes" id="UP000295717">
    <property type="component" value="Unassembled WGS sequence"/>
</dbReference>
<evidence type="ECO:0000256" key="9">
    <source>
        <dbReference type="ARBA" id="ARBA00022777"/>
    </source>
</evidence>
<dbReference type="SUPFAM" id="SSF55785">
    <property type="entry name" value="PYP-like sensor domain (PAS domain)"/>
    <property type="match status" value="4"/>
</dbReference>
<reference evidence="22 23" key="1">
    <citation type="submission" date="2019-03" db="EMBL/GenBank/DDBJ databases">
        <title>Genomic Encyclopedia of Type Strains, Phase IV (KMG-IV): sequencing the most valuable type-strain genomes for metagenomic binning, comparative biology and taxonomic classification.</title>
        <authorList>
            <person name="Goeker M."/>
        </authorList>
    </citation>
    <scope>NUCLEOTIDE SEQUENCE [LARGE SCALE GENOMIC DNA]</scope>
    <source>
        <strain evidence="22 23">DSM 13587</strain>
    </source>
</reference>
<dbReference type="PRINTS" id="PR00344">
    <property type="entry name" value="BCTRLSENSOR"/>
</dbReference>
<comment type="catalytic activity">
    <reaction evidence="1">
        <text>ATP + protein L-histidine = ADP + protein N-phospho-L-histidine.</text>
        <dbReference type="EC" id="2.7.13.3"/>
    </reaction>
</comment>
<dbReference type="InterPro" id="IPR011006">
    <property type="entry name" value="CheY-like_superfamily"/>
</dbReference>
<evidence type="ECO:0000256" key="12">
    <source>
        <dbReference type="ARBA" id="ARBA00023012"/>
    </source>
</evidence>
<dbReference type="AlphaFoldDB" id="A0A4R3MYU0"/>
<dbReference type="PROSITE" id="PS50110">
    <property type="entry name" value="RESPONSE_REGULATORY"/>
    <property type="match status" value="1"/>
</dbReference>
<dbReference type="Gene3D" id="3.30.565.10">
    <property type="entry name" value="Histidine kinase-like ATPase, C-terminal domain"/>
    <property type="match status" value="1"/>
</dbReference>
<dbReference type="Pfam" id="PF00512">
    <property type="entry name" value="HisKA"/>
    <property type="match status" value="1"/>
</dbReference>
<keyword evidence="6 15" id="KW-0597">Phosphoprotein</keyword>
<evidence type="ECO:0000259" key="20">
    <source>
        <dbReference type="PROSITE" id="PS50113"/>
    </source>
</evidence>
<feature type="domain" description="PAS" evidence="19">
    <location>
        <begin position="239"/>
        <end position="310"/>
    </location>
</feature>
<dbReference type="InterPro" id="IPR008207">
    <property type="entry name" value="Sig_transdc_His_kin_Hpt_dom"/>
</dbReference>
<feature type="transmembrane region" description="Helical" evidence="16">
    <location>
        <begin position="12"/>
        <end position="33"/>
    </location>
</feature>
<keyword evidence="7" id="KW-0808">Transferase</keyword>
<dbReference type="InterPro" id="IPR036097">
    <property type="entry name" value="HisK_dim/P_sf"/>
</dbReference>
<dbReference type="InterPro" id="IPR000014">
    <property type="entry name" value="PAS"/>
</dbReference>
<sequence>MRIPGTHRFVTTLIALSAVLSLVTGLILVGAALEDTRRLATEVHLKMQSLTPAIDRDSGDAAGRIDVNLREISGNLEQWRKTLLDYALLGGLFFLTTLLLLVWLQFRRAEENRGLLRTLMDTIPDLVWLKDPNGVYIACNPRFEQFFGHQETDIVGQDDYRFMDRELAEFFRNNDRLAVQADGPSLNEEWLTFARDGYRGLFETIKTPMKTAQGKLIGVLGIARDITRQRETLDALQMREDLYSSIVSQAGDGIVLIDPETCRFMEFNDAACELVGYSRQEFADLTLFDLQFDHGEEDVRQIMARILEGTLSRFEVRHRHKDGRPRDTWVSNRPLQIRGQRLLTAIWHDITGRKAAEAALREERRFRETIMESIPGICYALDRDGNLLYWNRTLERIIGCAPDALTGRNALDFFVGDDRQLIGERIEAAFAAAATGTAVEADATVVTANRPGIPFHFTSRPINMGGQPVLVGVGIDVSSRKEAEDSLRRLNAELEQRVQQRTADLLAAHTRLQDTQFAMDSVGIGITWADFASGRFIHANRFSAEFLGYSLEELLSLHVSDIDPNFPPEIYARTVQDIRKRGHVQFETEHLTRDGRRRPVEMTIYYHADGECAAPRLIAFMSDIAHRKEAEAALLQAKEASEAANAAKSAFLANMSHEIRTPLNAILGLNHLLRKEGVSPSQMQRLDKMEIAGRHLLSLINDILDLSKIEAGRMDLEHNNFHLSSVLDSVASIVRDSAIGKGLTLEVDADGVPLWLRGDVTRLRQALLNFASNAVKFTEQGRVCLRSILLEEQGDALMVRFEVEDTGIGLTPEQQNRLFQTFEQADGSTSRRFGGTGLGLALTRRLAELMGGRVGLDSTPGVGSTFWFIVPLQRGHGPMPIPPPAKTVAGAEAMLRSRHRGARLLLAEDNPINIEVVLEMLHAVEMDVCVVENGREAVERARHQTFDLILMDMQMPEIGGLEATRIIRTLPQWAERPIVALTANAFAEDRQACLAAGMNDMLIKPVEPDRLYAALLQWLSSAARSEGEFTPTGTAPPVPEPDNAQIIQALRTLPDMDVDAGLARLRGNPLKYLTLLRQLVDAQSLQMAEIEQVLDAGDRIAAKRMAHSLKGCAATLGLTEISGLACDVEQLLKSEEDPASQLDAIHAGVARIREGLQRLESILAPARQPQ</sequence>
<evidence type="ECO:0000259" key="17">
    <source>
        <dbReference type="PROSITE" id="PS50109"/>
    </source>
</evidence>
<dbReference type="InterPro" id="IPR036890">
    <property type="entry name" value="HATPase_C_sf"/>
</dbReference>
<evidence type="ECO:0000256" key="4">
    <source>
        <dbReference type="ARBA" id="ARBA00022475"/>
    </source>
</evidence>
<dbReference type="Pfam" id="PF13426">
    <property type="entry name" value="PAS_9"/>
    <property type="match status" value="1"/>
</dbReference>
<dbReference type="Gene3D" id="3.40.50.2300">
    <property type="match status" value="1"/>
</dbReference>
<evidence type="ECO:0000256" key="16">
    <source>
        <dbReference type="SAM" id="Phobius"/>
    </source>
</evidence>
<evidence type="ECO:0000256" key="10">
    <source>
        <dbReference type="ARBA" id="ARBA00022840"/>
    </source>
</evidence>
<keyword evidence="11 16" id="KW-1133">Transmembrane helix</keyword>
<dbReference type="SUPFAM" id="SSF47226">
    <property type="entry name" value="Histidine-containing phosphotransfer domain, HPT domain"/>
    <property type="match status" value="1"/>
</dbReference>
<dbReference type="NCBIfam" id="TIGR00229">
    <property type="entry name" value="sensory_box"/>
    <property type="match status" value="4"/>
</dbReference>
<protein>
    <recommendedName>
        <fullName evidence="3">histidine kinase</fullName>
        <ecNumber evidence="3">2.7.13.3</ecNumber>
    </recommendedName>
</protein>
<dbReference type="Gene3D" id="3.30.450.20">
    <property type="entry name" value="PAS domain"/>
    <property type="match status" value="4"/>
</dbReference>
<dbReference type="SMART" id="SM00387">
    <property type="entry name" value="HATPase_c"/>
    <property type="match status" value="1"/>
</dbReference>
<dbReference type="Gene3D" id="1.10.287.130">
    <property type="match status" value="1"/>
</dbReference>
<dbReference type="PROSITE" id="PS50109">
    <property type="entry name" value="HIS_KIN"/>
    <property type="match status" value="1"/>
</dbReference>
<dbReference type="SUPFAM" id="SSF47384">
    <property type="entry name" value="Homodimeric domain of signal transducing histidine kinase"/>
    <property type="match status" value="1"/>
</dbReference>
<keyword evidence="12" id="KW-0902">Two-component regulatory system</keyword>
<dbReference type="Pfam" id="PF00072">
    <property type="entry name" value="Response_reg"/>
    <property type="match status" value="1"/>
</dbReference>
<dbReference type="PROSITE" id="PS50112">
    <property type="entry name" value="PAS"/>
    <property type="match status" value="3"/>
</dbReference>
<keyword evidence="9" id="KW-0418">Kinase</keyword>
<dbReference type="SMART" id="SM00448">
    <property type="entry name" value="REC"/>
    <property type="match status" value="1"/>
</dbReference>
<evidence type="ECO:0000256" key="15">
    <source>
        <dbReference type="PROSITE-ProRule" id="PRU00169"/>
    </source>
</evidence>
<evidence type="ECO:0000256" key="3">
    <source>
        <dbReference type="ARBA" id="ARBA00012438"/>
    </source>
</evidence>
<feature type="domain" description="PAS" evidence="19">
    <location>
        <begin position="112"/>
        <end position="182"/>
    </location>
</feature>
<dbReference type="SMART" id="SM00091">
    <property type="entry name" value="PAS"/>
    <property type="match status" value="4"/>
</dbReference>
<dbReference type="Gene3D" id="1.20.120.160">
    <property type="entry name" value="HPT domain"/>
    <property type="match status" value="1"/>
</dbReference>
<dbReference type="PROSITE" id="PS50113">
    <property type="entry name" value="PAC"/>
    <property type="match status" value="2"/>
</dbReference>
<proteinExistence type="predicted"/>
<dbReference type="InterPro" id="IPR035965">
    <property type="entry name" value="PAS-like_dom_sf"/>
</dbReference>
<keyword evidence="23" id="KW-1185">Reference proteome</keyword>
<dbReference type="SMART" id="SM00086">
    <property type="entry name" value="PAC"/>
    <property type="match status" value="3"/>
</dbReference>
<dbReference type="InterPro" id="IPR003661">
    <property type="entry name" value="HisK_dim/P_dom"/>
</dbReference>
<comment type="caution">
    <text evidence="22">The sequence shown here is derived from an EMBL/GenBank/DDBJ whole genome shotgun (WGS) entry which is preliminary data.</text>
</comment>
<keyword evidence="4" id="KW-1003">Cell membrane</keyword>
<feature type="domain" description="HPt" evidence="21">
    <location>
        <begin position="1068"/>
        <end position="1166"/>
    </location>
</feature>
<evidence type="ECO:0000259" key="21">
    <source>
        <dbReference type="PROSITE" id="PS50894"/>
    </source>
</evidence>
<dbReference type="PANTHER" id="PTHR43047">
    <property type="entry name" value="TWO-COMPONENT HISTIDINE PROTEIN KINASE"/>
    <property type="match status" value="1"/>
</dbReference>
<evidence type="ECO:0000259" key="19">
    <source>
        <dbReference type="PROSITE" id="PS50112"/>
    </source>
</evidence>
<dbReference type="Pfam" id="PF01627">
    <property type="entry name" value="Hpt"/>
    <property type="match status" value="1"/>
</dbReference>
<dbReference type="InterPro" id="IPR005467">
    <property type="entry name" value="His_kinase_dom"/>
</dbReference>
<dbReference type="SMART" id="SM00073">
    <property type="entry name" value="HPT"/>
    <property type="match status" value="1"/>
</dbReference>
<keyword evidence="10" id="KW-0067">ATP-binding</keyword>
<feature type="modified residue" description="4-aspartylphosphate" evidence="15">
    <location>
        <position position="952"/>
    </location>
</feature>
<evidence type="ECO:0000256" key="1">
    <source>
        <dbReference type="ARBA" id="ARBA00000085"/>
    </source>
</evidence>
<dbReference type="InterPro" id="IPR003594">
    <property type="entry name" value="HATPase_dom"/>
</dbReference>
<evidence type="ECO:0000256" key="11">
    <source>
        <dbReference type="ARBA" id="ARBA00022989"/>
    </source>
</evidence>
<dbReference type="CDD" id="cd16922">
    <property type="entry name" value="HATPase_EvgS-ArcB-TorS-like"/>
    <property type="match status" value="1"/>
</dbReference>
<dbReference type="InterPro" id="IPR013656">
    <property type="entry name" value="PAS_4"/>
</dbReference>
<dbReference type="GO" id="GO:0005886">
    <property type="term" value="C:plasma membrane"/>
    <property type="evidence" value="ECO:0007669"/>
    <property type="project" value="UniProtKB-SubCell"/>
</dbReference>
<dbReference type="FunFam" id="3.30.565.10:FF:000010">
    <property type="entry name" value="Sensor histidine kinase RcsC"/>
    <property type="match status" value="1"/>
</dbReference>
<evidence type="ECO:0000256" key="5">
    <source>
        <dbReference type="ARBA" id="ARBA00022519"/>
    </source>
</evidence>
<dbReference type="RefSeq" id="WP_165903402.1">
    <property type="nucleotide sequence ID" value="NZ_SMAO01000004.1"/>
</dbReference>
<feature type="modified residue" description="Phosphohistidine" evidence="14">
    <location>
        <position position="1107"/>
    </location>
</feature>
<dbReference type="CDD" id="cd00088">
    <property type="entry name" value="HPT"/>
    <property type="match status" value="1"/>
</dbReference>
<dbReference type="InterPro" id="IPR004358">
    <property type="entry name" value="Sig_transdc_His_kin-like_C"/>
</dbReference>
<evidence type="ECO:0000256" key="2">
    <source>
        <dbReference type="ARBA" id="ARBA00004429"/>
    </source>
</evidence>